<evidence type="ECO:0000259" key="2">
    <source>
        <dbReference type="Pfam" id="PF17396"/>
    </source>
</evidence>
<dbReference type="Gene3D" id="3.40.50.300">
    <property type="entry name" value="P-loop containing nucleotide triphosphate hydrolases"/>
    <property type="match status" value="1"/>
</dbReference>
<dbReference type="InterPro" id="IPR027417">
    <property type="entry name" value="P-loop_NTPase"/>
</dbReference>
<gene>
    <name evidence="3" type="ORF">NC998_12150</name>
</gene>
<feature type="domain" description="D-glutamate N-acetyltransferase-like C-terminal" evidence="1">
    <location>
        <begin position="141"/>
        <end position="341"/>
    </location>
</feature>
<protein>
    <submittedName>
        <fullName evidence="3">DUF1611 domain-containing protein</fullName>
    </submittedName>
</protein>
<dbReference type="InterPro" id="IPR011669">
    <property type="entry name" value="DgcN-like"/>
</dbReference>
<dbReference type="Proteomes" id="UP001464891">
    <property type="component" value="Unassembled WGS sequence"/>
</dbReference>
<evidence type="ECO:0000259" key="1">
    <source>
        <dbReference type="Pfam" id="PF07755"/>
    </source>
</evidence>
<dbReference type="Pfam" id="PF07755">
    <property type="entry name" value="DUF1611"/>
    <property type="match status" value="1"/>
</dbReference>
<reference evidence="3 4" key="1">
    <citation type="submission" date="2022-04" db="EMBL/GenBank/DDBJ databases">
        <title>Positive selection, recombination, and allopatry shape intraspecific diversity of widespread and dominant cyanobacteria.</title>
        <authorList>
            <person name="Wei J."/>
            <person name="Shu W."/>
            <person name="Hu C."/>
        </authorList>
    </citation>
    <scope>NUCLEOTIDE SEQUENCE [LARGE SCALE GENOMIC DNA]</scope>
    <source>
        <strain evidence="3 4">GB2-A4</strain>
    </source>
</reference>
<comment type="caution">
    <text evidence="3">The sequence shown here is derived from an EMBL/GenBank/DDBJ whole genome shotgun (WGS) entry which is preliminary data.</text>
</comment>
<evidence type="ECO:0000313" key="4">
    <source>
        <dbReference type="Proteomes" id="UP001464891"/>
    </source>
</evidence>
<keyword evidence="4" id="KW-1185">Reference proteome</keyword>
<dbReference type="Pfam" id="PF17396">
    <property type="entry name" value="DUF1611_N"/>
    <property type="match status" value="1"/>
</dbReference>
<sequence>MRLSPEHRVAILLHDGIRGSQGKTGLSLLRYSDANIVAVIDQQCAGESLLDLTGIHRTAPIVASVAESLTYKPDVLAIGIAPSGGILPEAWRQEIQQAIAAGVSVANGLHTPLAEDPELKALLCSDQWIWDMRQEPTGLTVGTGAARSLNCLRVLLVGTDMSVGKMSTALELHQTALQRGLRAKFLATGQAGMMLAGDGIPLDAIRVDFASGAVEQLVLRLGADQDIVFVEGQGSLLNPASTATLPLLRGSQPTHLVLVHRAGQTHIRNFTHVPIPPLRQVVELYETVATAGGAFAPAKVVAIALNTAHLDTASAKQAIEQTQQETSLPCTDPVRFRADLLLDAILGDR</sequence>
<evidence type="ECO:0000313" key="3">
    <source>
        <dbReference type="EMBL" id="MEP0817846.1"/>
    </source>
</evidence>
<dbReference type="PANTHER" id="PTHR40690:SF1">
    <property type="entry name" value="DUF1611 DOMAIN-CONTAINING PROTEIN"/>
    <property type="match status" value="1"/>
</dbReference>
<proteinExistence type="predicted"/>
<dbReference type="InterPro" id="IPR035086">
    <property type="entry name" value="DgcN-like_C"/>
</dbReference>
<feature type="domain" description="D-glutamate N-acetyltransferase-like N-terminal" evidence="2">
    <location>
        <begin position="43"/>
        <end position="134"/>
    </location>
</feature>
<dbReference type="InterPro" id="IPR035402">
    <property type="entry name" value="DgcN-like_N"/>
</dbReference>
<dbReference type="RefSeq" id="WP_190434713.1">
    <property type="nucleotide sequence ID" value="NZ_JAMPKM010000006.1"/>
</dbReference>
<dbReference type="SUPFAM" id="SSF52540">
    <property type="entry name" value="P-loop containing nucleoside triphosphate hydrolases"/>
    <property type="match status" value="1"/>
</dbReference>
<accession>A0ABV0J7U2</accession>
<dbReference type="PANTHER" id="PTHR40690">
    <property type="entry name" value="GLL3100 PROTEIN"/>
    <property type="match status" value="1"/>
</dbReference>
<name>A0ABV0J7U2_9CYAN</name>
<dbReference type="Gene3D" id="3.40.50.720">
    <property type="entry name" value="NAD(P)-binding Rossmann-like Domain"/>
    <property type="match status" value="1"/>
</dbReference>
<dbReference type="PIRSF" id="PIRSF026760">
    <property type="entry name" value="UCP026760"/>
    <property type="match status" value="1"/>
</dbReference>
<organism evidence="3 4">
    <name type="scientific">Trichocoleus desertorum GB2-A4</name>
    <dbReference type="NCBI Taxonomy" id="2933944"/>
    <lineage>
        <taxon>Bacteria</taxon>
        <taxon>Bacillati</taxon>
        <taxon>Cyanobacteriota</taxon>
        <taxon>Cyanophyceae</taxon>
        <taxon>Leptolyngbyales</taxon>
        <taxon>Trichocoleusaceae</taxon>
        <taxon>Trichocoleus</taxon>
    </lineage>
</organism>
<dbReference type="EMBL" id="JAMPKM010000006">
    <property type="protein sequence ID" value="MEP0817846.1"/>
    <property type="molecule type" value="Genomic_DNA"/>
</dbReference>